<evidence type="ECO:0000313" key="2">
    <source>
        <dbReference type="Proteomes" id="UP001237642"/>
    </source>
</evidence>
<accession>A0AAD8MXL4</accession>
<sequence>MSLTSNFHKDHISRHYLLDENARFLLKDLLDGAAEKVLKTASGGHDVNSLNIERVNVEASYYLKSISHMKSRVMQVFYKFVRFIYQVINTNLIVDNQIDKDKQDQSVDLEQSEACIYAAELWNRKKRCRICWRSSAKQVKFERGTSSAVEIEDTGKETTNLKLKHQADAHEKAIESCNEAISADLSKDNEMQERISGFQFRPRGNGAPVHTQSGVWF</sequence>
<gene>
    <name evidence="1" type="ORF">POM88_016635</name>
</gene>
<reference evidence="1" key="1">
    <citation type="submission" date="2023-02" db="EMBL/GenBank/DDBJ databases">
        <title>Genome of toxic invasive species Heracleum sosnowskyi carries increased number of genes despite the absence of recent whole-genome duplications.</title>
        <authorList>
            <person name="Schelkunov M."/>
            <person name="Shtratnikova V."/>
            <person name="Makarenko M."/>
            <person name="Klepikova A."/>
            <person name="Omelchenko D."/>
            <person name="Novikova G."/>
            <person name="Obukhova E."/>
            <person name="Bogdanov V."/>
            <person name="Penin A."/>
            <person name="Logacheva M."/>
        </authorList>
    </citation>
    <scope>NUCLEOTIDE SEQUENCE</scope>
    <source>
        <strain evidence="1">Hsosn_3</strain>
        <tissue evidence="1">Leaf</tissue>
    </source>
</reference>
<protein>
    <submittedName>
        <fullName evidence="1">Uncharacterized protein</fullName>
    </submittedName>
</protein>
<dbReference type="EMBL" id="JAUIZM010000004">
    <property type="protein sequence ID" value="KAK1388457.1"/>
    <property type="molecule type" value="Genomic_DNA"/>
</dbReference>
<name>A0AAD8MXL4_9APIA</name>
<keyword evidence="2" id="KW-1185">Reference proteome</keyword>
<comment type="caution">
    <text evidence="1">The sequence shown here is derived from an EMBL/GenBank/DDBJ whole genome shotgun (WGS) entry which is preliminary data.</text>
</comment>
<dbReference type="Proteomes" id="UP001237642">
    <property type="component" value="Unassembled WGS sequence"/>
</dbReference>
<evidence type="ECO:0000313" key="1">
    <source>
        <dbReference type="EMBL" id="KAK1388457.1"/>
    </source>
</evidence>
<reference evidence="1" key="2">
    <citation type="submission" date="2023-05" db="EMBL/GenBank/DDBJ databases">
        <authorList>
            <person name="Schelkunov M.I."/>
        </authorList>
    </citation>
    <scope>NUCLEOTIDE SEQUENCE</scope>
    <source>
        <strain evidence="1">Hsosn_3</strain>
        <tissue evidence="1">Leaf</tissue>
    </source>
</reference>
<organism evidence="1 2">
    <name type="scientific">Heracleum sosnowskyi</name>
    <dbReference type="NCBI Taxonomy" id="360622"/>
    <lineage>
        <taxon>Eukaryota</taxon>
        <taxon>Viridiplantae</taxon>
        <taxon>Streptophyta</taxon>
        <taxon>Embryophyta</taxon>
        <taxon>Tracheophyta</taxon>
        <taxon>Spermatophyta</taxon>
        <taxon>Magnoliopsida</taxon>
        <taxon>eudicotyledons</taxon>
        <taxon>Gunneridae</taxon>
        <taxon>Pentapetalae</taxon>
        <taxon>asterids</taxon>
        <taxon>campanulids</taxon>
        <taxon>Apiales</taxon>
        <taxon>Apiaceae</taxon>
        <taxon>Apioideae</taxon>
        <taxon>apioid superclade</taxon>
        <taxon>Tordylieae</taxon>
        <taxon>Tordyliinae</taxon>
        <taxon>Heracleum</taxon>
    </lineage>
</organism>
<proteinExistence type="predicted"/>
<dbReference type="AlphaFoldDB" id="A0AAD8MXL4"/>